<dbReference type="EMBL" id="MU006231">
    <property type="protein sequence ID" value="KAF2823930.1"/>
    <property type="molecule type" value="Genomic_DNA"/>
</dbReference>
<dbReference type="AlphaFoldDB" id="A0A6A6ZS76"/>
<sequence>MQIHTSVPSASIPELKPPSISACSNQSTAQPCLPLAQGAATNNQPTAGAETATSAPKTSFVIQGLQKYETNIDKCTTKQFEDTVSRLKGQLLKDLKKRRKDFRLMAIRLLVLGKDEASAKPMIVVFCHQDSSETVRKFFQQEFAQRICCPKQPGLVDLKVVVEGLPLRAKVTHEPPLITVALGRPHGHDRKYWTTRIRTEGYEEARYATMGGLIVVTDKDGNSSLYGLTAGHILDQGCVDDVSDSEEFDDRMEIDMIPSPHSSPPTTGKLSPEMRPERRHPLDTAYGKTKAPEEDLEWKGLGYISPASYSVRARDRDWALIDGAAKFGCQSYFLNDVIERFVLDETGAGFVRPLDGVEISFKPPYVGSIDRTPSFAILPFGEDFVRTYTVQLQGALQEIPLGSSGTWVLTESEGWPVDNRSDWPEEAALGDFDGAVERLVRVFGHVAADDAFGDVYMVPLVDILEDIKKELSARDVRLPESTSEIEMMLAFTGEDFERLDSFKPDAPSASDNSNESLANHDLYAATSAAIVQPNNSSRSSNCHPGHIHSSFGSGGGTGCVVYEVNDTDIKWPFRFRWVCCQCHGDNSWEEPGCSFCNNHWRC</sequence>
<evidence type="ECO:0000256" key="1">
    <source>
        <dbReference type="SAM" id="MobiDB-lite"/>
    </source>
</evidence>
<dbReference type="OrthoDB" id="5865767at2759"/>
<evidence type="ECO:0000313" key="2">
    <source>
        <dbReference type="EMBL" id="KAF2823930.1"/>
    </source>
</evidence>
<feature type="region of interest" description="Disordered" evidence="1">
    <location>
        <begin position="255"/>
        <end position="289"/>
    </location>
</feature>
<evidence type="ECO:0000313" key="3">
    <source>
        <dbReference type="Proteomes" id="UP000799424"/>
    </source>
</evidence>
<dbReference type="Proteomes" id="UP000799424">
    <property type="component" value="Unassembled WGS sequence"/>
</dbReference>
<accession>A0A6A6ZS76</accession>
<gene>
    <name evidence="2" type="ORF">CC86DRAFT_408947</name>
</gene>
<name>A0A6A6ZS76_9PLEO</name>
<protein>
    <submittedName>
        <fullName evidence="2">Uncharacterized protein</fullName>
    </submittedName>
</protein>
<organism evidence="2 3">
    <name type="scientific">Ophiobolus disseminans</name>
    <dbReference type="NCBI Taxonomy" id="1469910"/>
    <lineage>
        <taxon>Eukaryota</taxon>
        <taxon>Fungi</taxon>
        <taxon>Dikarya</taxon>
        <taxon>Ascomycota</taxon>
        <taxon>Pezizomycotina</taxon>
        <taxon>Dothideomycetes</taxon>
        <taxon>Pleosporomycetidae</taxon>
        <taxon>Pleosporales</taxon>
        <taxon>Pleosporineae</taxon>
        <taxon>Phaeosphaeriaceae</taxon>
        <taxon>Ophiobolus</taxon>
    </lineage>
</organism>
<keyword evidence="3" id="KW-1185">Reference proteome</keyword>
<reference evidence="2" key="1">
    <citation type="journal article" date="2020" name="Stud. Mycol.">
        <title>101 Dothideomycetes genomes: a test case for predicting lifestyles and emergence of pathogens.</title>
        <authorList>
            <person name="Haridas S."/>
            <person name="Albert R."/>
            <person name="Binder M."/>
            <person name="Bloem J."/>
            <person name="Labutti K."/>
            <person name="Salamov A."/>
            <person name="Andreopoulos B."/>
            <person name="Baker S."/>
            <person name="Barry K."/>
            <person name="Bills G."/>
            <person name="Bluhm B."/>
            <person name="Cannon C."/>
            <person name="Castanera R."/>
            <person name="Culley D."/>
            <person name="Daum C."/>
            <person name="Ezra D."/>
            <person name="Gonzalez J."/>
            <person name="Henrissat B."/>
            <person name="Kuo A."/>
            <person name="Liang C."/>
            <person name="Lipzen A."/>
            <person name="Lutzoni F."/>
            <person name="Magnuson J."/>
            <person name="Mondo S."/>
            <person name="Nolan M."/>
            <person name="Ohm R."/>
            <person name="Pangilinan J."/>
            <person name="Park H.-J."/>
            <person name="Ramirez L."/>
            <person name="Alfaro M."/>
            <person name="Sun H."/>
            <person name="Tritt A."/>
            <person name="Yoshinaga Y."/>
            <person name="Zwiers L.-H."/>
            <person name="Turgeon B."/>
            <person name="Goodwin S."/>
            <person name="Spatafora J."/>
            <person name="Crous P."/>
            <person name="Grigoriev I."/>
        </authorList>
    </citation>
    <scope>NUCLEOTIDE SEQUENCE</scope>
    <source>
        <strain evidence="2">CBS 113818</strain>
    </source>
</reference>
<feature type="compositionally biased region" description="Basic and acidic residues" evidence="1">
    <location>
        <begin position="272"/>
        <end position="282"/>
    </location>
</feature>
<proteinExistence type="predicted"/>
<feature type="region of interest" description="Disordered" evidence="1">
    <location>
        <begin position="1"/>
        <end position="23"/>
    </location>
</feature>